<feature type="transmembrane region" description="Helical" evidence="1">
    <location>
        <begin position="130"/>
        <end position="149"/>
    </location>
</feature>
<keyword evidence="1" id="KW-0472">Membrane</keyword>
<accession>A0A6I9TZ77</accession>
<dbReference type="Proteomes" id="UP000504604">
    <property type="component" value="Linkage group LG10"/>
</dbReference>
<dbReference type="GeneID" id="105172003"/>
<evidence type="ECO:0000256" key="1">
    <source>
        <dbReference type="SAM" id="Phobius"/>
    </source>
</evidence>
<keyword evidence="1" id="KW-0812">Transmembrane</keyword>
<feature type="signal peptide" evidence="2">
    <location>
        <begin position="1"/>
        <end position="25"/>
    </location>
</feature>
<feature type="transmembrane region" description="Helical" evidence="1">
    <location>
        <begin position="87"/>
        <end position="109"/>
    </location>
</feature>
<feature type="chain" id="PRO_5026857222" evidence="2">
    <location>
        <begin position="26"/>
        <end position="516"/>
    </location>
</feature>
<feature type="transmembrane region" description="Helical" evidence="1">
    <location>
        <begin position="462"/>
        <end position="484"/>
    </location>
</feature>
<evidence type="ECO:0000313" key="4">
    <source>
        <dbReference type="RefSeq" id="XP_011091622.1"/>
    </source>
</evidence>
<sequence length="516" mass="56550">MGFSMVKCVILVTLLLALNFTQLAGLQILSGGPELGRFLAETGNVSTENKPVDDTVRVDPLDHLKKYRGGYNITNPHYLGSTVFTGIYGFALAALWLLCGLGYGVIRLVMIICCKSRKKHKKREDSHMKCLLLALVFTLLAIAACGLVLGGDAKFHSRAKMIIKVIIGRVGAASNTIYKTTGAMKNVSSSLSEVGTLTEATAFLNSTSLKLDAQAADIERQAYGNRQLIEKGLKRVYTVTMTIFSLTLTAVIALLAFGFLKFRRTLQILIGICWIFTIVSWVFFGIFFVIQNFAGDTCTALEGFQKDPYNNSLSHLLPCEKLLSAKPVLTNVSIGVHELVNKVNTDISNTFGDILQLCNPFADAPNYEYQPWNCPATSIRIGDIPRVLRLIACPDSESTTCVGGIMIPGQQFKMVEAYSSSVQKLLDAYPGVESLIKCQPIMDTFSEILQKHCTPLKRHLRLIWAALVFLSVALMALVTVWTVGVHYEQDNNGSIIPDDGNMLECGVIKPTDGVQT</sequence>
<name>A0A6I9TZ77_SESIN</name>
<dbReference type="GO" id="GO:0016020">
    <property type="term" value="C:membrane"/>
    <property type="evidence" value="ECO:0007669"/>
    <property type="project" value="TreeGrafter"/>
</dbReference>
<dbReference type="KEGG" id="sind:105172003"/>
<feature type="transmembrane region" description="Helical" evidence="1">
    <location>
        <begin position="266"/>
        <end position="290"/>
    </location>
</feature>
<gene>
    <name evidence="4" type="primary">LOC105172003</name>
</gene>
<dbReference type="OrthoDB" id="1922814at2759"/>
<organism evidence="3 4">
    <name type="scientific">Sesamum indicum</name>
    <name type="common">Oriental sesame</name>
    <name type="synonym">Sesamum orientale</name>
    <dbReference type="NCBI Taxonomy" id="4182"/>
    <lineage>
        <taxon>Eukaryota</taxon>
        <taxon>Viridiplantae</taxon>
        <taxon>Streptophyta</taxon>
        <taxon>Embryophyta</taxon>
        <taxon>Tracheophyta</taxon>
        <taxon>Spermatophyta</taxon>
        <taxon>Magnoliopsida</taxon>
        <taxon>eudicotyledons</taxon>
        <taxon>Gunneridae</taxon>
        <taxon>Pentapetalae</taxon>
        <taxon>asterids</taxon>
        <taxon>lamiids</taxon>
        <taxon>Lamiales</taxon>
        <taxon>Pedaliaceae</taxon>
        <taxon>Sesamum</taxon>
    </lineage>
</organism>
<proteinExistence type="predicted"/>
<keyword evidence="3" id="KW-1185">Reference proteome</keyword>
<keyword evidence="1" id="KW-1133">Transmembrane helix</keyword>
<protein>
    <submittedName>
        <fullName evidence="4">Uncharacterized protein LOC105172003</fullName>
    </submittedName>
</protein>
<keyword evidence="2" id="KW-0732">Signal</keyword>
<dbReference type="InterPro" id="IPR040283">
    <property type="entry name" value="DDB_G0292058-like"/>
</dbReference>
<feature type="transmembrane region" description="Helical" evidence="1">
    <location>
        <begin position="236"/>
        <end position="260"/>
    </location>
</feature>
<dbReference type="PANTHER" id="PTHR31414:SF18">
    <property type="entry name" value="TRANSMEMBRANE PROTEIN-RELATED"/>
    <property type="match status" value="1"/>
</dbReference>
<dbReference type="AlphaFoldDB" id="A0A6I9TZ77"/>
<dbReference type="InParanoid" id="A0A6I9TZ77"/>
<feature type="transmembrane region" description="Helical" evidence="1">
    <location>
        <begin position="161"/>
        <end position="178"/>
    </location>
</feature>
<evidence type="ECO:0000313" key="3">
    <source>
        <dbReference type="Proteomes" id="UP000504604"/>
    </source>
</evidence>
<reference evidence="4" key="1">
    <citation type="submission" date="2025-08" db="UniProtKB">
        <authorList>
            <consortium name="RefSeq"/>
        </authorList>
    </citation>
    <scope>IDENTIFICATION</scope>
</reference>
<evidence type="ECO:0000256" key="2">
    <source>
        <dbReference type="SAM" id="SignalP"/>
    </source>
</evidence>
<dbReference type="PANTHER" id="PTHR31414">
    <property type="entry name" value="TRANSMEMBRANE PROTEIN DDB_G0292058"/>
    <property type="match status" value="1"/>
</dbReference>
<dbReference type="RefSeq" id="XP_011091622.1">
    <property type="nucleotide sequence ID" value="XM_011093320.2"/>
</dbReference>